<dbReference type="InterPro" id="IPR000086">
    <property type="entry name" value="NUDIX_hydrolase_dom"/>
</dbReference>
<dbReference type="EMBL" id="JAYKBV010000014">
    <property type="protein sequence ID" value="MEB3041019.1"/>
    <property type="molecule type" value="Genomic_DNA"/>
</dbReference>
<evidence type="ECO:0000313" key="7">
    <source>
        <dbReference type="Proteomes" id="UP001324270"/>
    </source>
</evidence>
<reference evidence="6" key="2">
    <citation type="submission" date="2017-06" db="EMBL/GenBank/DDBJ databases">
        <title>Capnocytophaga spp. assemblies.</title>
        <authorList>
            <person name="Gulvik C.A."/>
        </authorList>
    </citation>
    <scope>NUCLEOTIDE SEQUENCE [LARGE SCALE GENOMIC DNA]</scope>
    <source>
        <strain evidence="6">H1496</strain>
    </source>
</reference>
<organism evidence="4 6">
    <name type="scientific">Capnocytophaga gingivalis</name>
    <dbReference type="NCBI Taxonomy" id="1017"/>
    <lineage>
        <taxon>Bacteria</taxon>
        <taxon>Pseudomonadati</taxon>
        <taxon>Bacteroidota</taxon>
        <taxon>Flavobacteriia</taxon>
        <taxon>Flavobacteriales</taxon>
        <taxon>Flavobacteriaceae</taxon>
        <taxon>Capnocytophaga</taxon>
    </lineage>
</organism>
<accession>A0A250FR38</accession>
<protein>
    <submittedName>
        <fullName evidence="5">NUDIX domain-containing protein</fullName>
    </submittedName>
    <submittedName>
        <fullName evidence="4">NUDIX hydrolase</fullName>
    </submittedName>
</protein>
<dbReference type="SUPFAM" id="SSF55811">
    <property type="entry name" value="Nudix"/>
    <property type="match status" value="1"/>
</dbReference>
<dbReference type="CDD" id="cd03673">
    <property type="entry name" value="NUDIX_Ap6A_hydrolase"/>
    <property type="match status" value="1"/>
</dbReference>
<evidence type="ECO:0000256" key="2">
    <source>
        <dbReference type="ARBA" id="ARBA00022801"/>
    </source>
</evidence>
<dbReference type="OrthoDB" id="9816289at2"/>
<feature type="domain" description="Nudix hydrolase" evidence="3">
    <location>
        <begin position="62"/>
        <end position="197"/>
    </location>
</feature>
<reference evidence="5 7" key="3">
    <citation type="submission" date="2023-12" db="EMBL/GenBank/DDBJ databases">
        <title>Genomic sequences of Capnocytophaga and Parvimonas strains.</title>
        <authorList>
            <person name="Watt R.M."/>
            <person name="Wang M."/>
            <person name="Yang T."/>
            <person name="Tong W.M."/>
        </authorList>
    </citation>
    <scope>NUCLEOTIDE SEQUENCE [LARGE SCALE GENOMIC DNA]</scope>
    <source>
        <strain evidence="5 7">CCUG 13156</strain>
    </source>
</reference>
<dbReference type="GO" id="GO:0016787">
    <property type="term" value="F:hydrolase activity"/>
    <property type="evidence" value="ECO:0007669"/>
    <property type="project" value="UniProtKB-KW"/>
</dbReference>
<gene>
    <name evidence="4" type="ORF">CGC50_10720</name>
    <name evidence="5" type="ORF">VJJ49_10015</name>
</gene>
<evidence type="ECO:0000256" key="1">
    <source>
        <dbReference type="ARBA" id="ARBA00001946"/>
    </source>
</evidence>
<dbReference type="RefSeq" id="WP_095910811.1">
    <property type="nucleotide sequence ID" value="NZ_CAJPPZ010000024.1"/>
</dbReference>
<dbReference type="PRINTS" id="PR00502">
    <property type="entry name" value="NUDIXFAMILY"/>
</dbReference>
<dbReference type="PANTHER" id="PTHR43046:SF14">
    <property type="entry name" value="MUTT_NUDIX FAMILY PROTEIN"/>
    <property type="match status" value="1"/>
</dbReference>
<dbReference type="GeneID" id="84809024"/>
<evidence type="ECO:0000313" key="5">
    <source>
        <dbReference type="EMBL" id="MEB3041019.1"/>
    </source>
</evidence>
<dbReference type="Proteomes" id="UP000217250">
    <property type="component" value="Chromosome"/>
</dbReference>
<name>A0A250FR38_9FLAO</name>
<evidence type="ECO:0000313" key="6">
    <source>
        <dbReference type="Proteomes" id="UP000217250"/>
    </source>
</evidence>
<dbReference type="EMBL" id="CP022386">
    <property type="protein sequence ID" value="ATA87580.1"/>
    <property type="molecule type" value="Genomic_DNA"/>
</dbReference>
<dbReference type="InterPro" id="IPR015797">
    <property type="entry name" value="NUDIX_hydrolase-like_dom_sf"/>
</dbReference>
<comment type="cofactor">
    <cofactor evidence="1">
        <name>Mg(2+)</name>
        <dbReference type="ChEBI" id="CHEBI:18420"/>
    </cofactor>
</comment>
<dbReference type="Proteomes" id="UP001324270">
    <property type="component" value="Unassembled WGS sequence"/>
</dbReference>
<dbReference type="PANTHER" id="PTHR43046">
    <property type="entry name" value="GDP-MANNOSE MANNOSYL HYDROLASE"/>
    <property type="match status" value="1"/>
</dbReference>
<reference evidence="4" key="1">
    <citation type="journal article" date="2017" name="Genome Announc.">
        <title>Twelve Complete Reference Genomes of Clinical Isolates in the Capnocytophaga Genus.</title>
        <authorList>
            <person name="Villarma A."/>
            <person name="Gulvik C.A."/>
            <person name="Rowe L.A."/>
            <person name="Sheth M."/>
            <person name="Juieng P."/>
            <person name="Nicholson A.C."/>
            <person name="Loparev V.N."/>
            <person name="McQuiston J.R."/>
        </authorList>
    </citation>
    <scope>NUCLEOTIDE SEQUENCE</scope>
    <source>
        <strain evidence="4">H1496</strain>
    </source>
</reference>
<dbReference type="Pfam" id="PF00293">
    <property type="entry name" value="NUDIX"/>
    <property type="match status" value="1"/>
</dbReference>
<keyword evidence="7" id="KW-1185">Reference proteome</keyword>
<sequence length="199" mass="23109">MYKVFFDNKKIWVTNNLRKARKKKGKLFSLTTLSVKDFLKKVEKAKSGKFVFYIDKGEDFFSYFTSALICIEAGGGVVRNPKGRILFIKRKGKWDLPKGKLEAGEQIAECAQREVQEETALASLQLLGLRTITYHIYVQDQKYCLKKTSWYNMYSDATENLSPQQEEDIEVCAWKKPKKLKKLLKNSFSSIQEVFKGEY</sequence>
<keyword evidence="2 4" id="KW-0378">Hydrolase</keyword>
<dbReference type="InterPro" id="IPR020476">
    <property type="entry name" value="Nudix_hydrolase"/>
</dbReference>
<dbReference type="KEGG" id="cgh:CGC50_10720"/>
<evidence type="ECO:0000259" key="3">
    <source>
        <dbReference type="PROSITE" id="PS51462"/>
    </source>
</evidence>
<evidence type="ECO:0000313" key="4">
    <source>
        <dbReference type="EMBL" id="ATA87580.1"/>
    </source>
</evidence>
<dbReference type="Gene3D" id="3.90.79.10">
    <property type="entry name" value="Nucleoside Triphosphate Pyrophosphohydrolase"/>
    <property type="match status" value="1"/>
</dbReference>
<proteinExistence type="predicted"/>
<dbReference type="PROSITE" id="PS51462">
    <property type="entry name" value="NUDIX"/>
    <property type="match status" value="1"/>
</dbReference>
<dbReference type="AlphaFoldDB" id="A0A250FR38"/>